<evidence type="ECO:0000313" key="7">
    <source>
        <dbReference type="Proteomes" id="UP000199475"/>
    </source>
</evidence>
<feature type="domain" description="Signal transduction histidine kinase subgroup 3 dimerisation and phosphoacceptor" evidence="5">
    <location>
        <begin position="164"/>
        <end position="227"/>
    </location>
</feature>
<evidence type="ECO:0000256" key="3">
    <source>
        <dbReference type="ARBA" id="ARBA00023012"/>
    </source>
</evidence>
<evidence type="ECO:0000256" key="2">
    <source>
        <dbReference type="ARBA" id="ARBA00022777"/>
    </source>
</evidence>
<feature type="transmembrane region" description="Helical" evidence="4">
    <location>
        <begin position="123"/>
        <end position="142"/>
    </location>
</feature>
<reference evidence="6 7" key="1">
    <citation type="submission" date="2016-10" db="EMBL/GenBank/DDBJ databases">
        <authorList>
            <person name="de Groot N.N."/>
        </authorList>
    </citation>
    <scope>NUCLEOTIDE SEQUENCE [LARGE SCALE GENOMIC DNA]</scope>
    <source>
        <strain evidence="6 7">CGMCC 1.9159</strain>
    </source>
</reference>
<organism evidence="6 7">
    <name type="scientific">Tessaracoccus oleiagri</name>
    <dbReference type="NCBI Taxonomy" id="686624"/>
    <lineage>
        <taxon>Bacteria</taxon>
        <taxon>Bacillati</taxon>
        <taxon>Actinomycetota</taxon>
        <taxon>Actinomycetes</taxon>
        <taxon>Propionibacteriales</taxon>
        <taxon>Propionibacteriaceae</taxon>
        <taxon>Tessaracoccus</taxon>
    </lineage>
</organism>
<proteinExistence type="predicted"/>
<keyword evidence="4" id="KW-1133">Transmembrane helix</keyword>
<name>A0A1G9N0B0_9ACTN</name>
<keyword evidence="7" id="KW-1185">Reference proteome</keyword>
<keyword evidence="3" id="KW-0902">Two-component regulatory system</keyword>
<protein>
    <submittedName>
        <fullName evidence="6">Histidine kinase</fullName>
    </submittedName>
</protein>
<dbReference type="InterPro" id="IPR011712">
    <property type="entry name" value="Sig_transdc_His_kin_sub3_dim/P"/>
</dbReference>
<accession>A0A1G9N0B0</accession>
<keyword evidence="2 6" id="KW-0418">Kinase</keyword>
<dbReference type="RefSeq" id="WP_093253611.1">
    <property type="nucleotide sequence ID" value="NZ_FNGP01000006.1"/>
</dbReference>
<gene>
    <name evidence="6" type="ORF">SAMN04488242_2865</name>
</gene>
<feature type="transmembrane region" description="Helical" evidence="4">
    <location>
        <begin position="15"/>
        <end position="32"/>
    </location>
</feature>
<dbReference type="Gene3D" id="1.20.5.1930">
    <property type="match status" value="1"/>
</dbReference>
<evidence type="ECO:0000313" key="6">
    <source>
        <dbReference type="EMBL" id="SDL79980.1"/>
    </source>
</evidence>
<dbReference type="GO" id="GO:0046983">
    <property type="term" value="F:protein dimerization activity"/>
    <property type="evidence" value="ECO:0007669"/>
    <property type="project" value="InterPro"/>
</dbReference>
<dbReference type="Gene3D" id="3.30.565.10">
    <property type="entry name" value="Histidine kinase-like ATPase, C-terminal domain"/>
    <property type="match status" value="1"/>
</dbReference>
<dbReference type="STRING" id="686624.SAMN04488242_2865"/>
<dbReference type="InterPro" id="IPR036890">
    <property type="entry name" value="HATPase_C_sf"/>
</dbReference>
<dbReference type="GO" id="GO:0000155">
    <property type="term" value="F:phosphorelay sensor kinase activity"/>
    <property type="evidence" value="ECO:0007669"/>
    <property type="project" value="InterPro"/>
</dbReference>
<sequence length="379" mass="40236">MNLRAAWDTKERPLTLVYLVVALALFVTARLMPGDVNTLATVGNDILACLGGVLVLRWPTVGSAFYLVAFIISLTNLAESTPTALCIALIIMALAIRTYWAAVAAAVIYAVLLLNFYPSLHPIEMALESAMLLTALGFGAVLRRSRQQAEERDAQAADEQQRLRLRLARELHDSLARSHVLISLRLESAMADPTLSEGTRAELVAAQKATAQAVADLGALVGALRSSGTNVMTNTNLPLSVEALLNEQFARLRAEGFSPEANIPDDADSAEIAHLFAPVLIEATTNIIKHGAPGPCRFSIKVAEDTAMLVASNPLDSRASEPRVGYGLLGIAERLSAIGGEATWHSHEGRWVLVAAAPLEPPVATTPESGSDLASGIPA</sequence>
<evidence type="ECO:0000259" key="5">
    <source>
        <dbReference type="Pfam" id="PF07730"/>
    </source>
</evidence>
<dbReference type="Pfam" id="PF07730">
    <property type="entry name" value="HisKA_3"/>
    <property type="match status" value="1"/>
</dbReference>
<dbReference type="Proteomes" id="UP000199475">
    <property type="component" value="Unassembled WGS sequence"/>
</dbReference>
<dbReference type="GO" id="GO:0016020">
    <property type="term" value="C:membrane"/>
    <property type="evidence" value="ECO:0007669"/>
    <property type="project" value="InterPro"/>
</dbReference>
<keyword evidence="4" id="KW-0812">Transmembrane</keyword>
<evidence type="ECO:0000256" key="1">
    <source>
        <dbReference type="ARBA" id="ARBA00022679"/>
    </source>
</evidence>
<evidence type="ECO:0000256" key="4">
    <source>
        <dbReference type="SAM" id="Phobius"/>
    </source>
</evidence>
<dbReference type="AlphaFoldDB" id="A0A1G9N0B0"/>
<dbReference type="InterPro" id="IPR050482">
    <property type="entry name" value="Sensor_HK_TwoCompSys"/>
</dbReference>
<dbReference type="EMBL" id="FNGP01000006">
    <property type="protein sequence ID" value="SDL79980.1"/>
    <property type="molecule type" value="Genomic_DNA"/>
</dbReference>
<keyword evidence="1" id="KW-0808">Transferase</keyword>
<dbReference type="OrthoDB" id="3253720at2"/>
<keyword evidence="4" id="KW-0472">Membrane</keyword>
<dbReference type="PANTHER" id="PTHR24421">
    <property type="entry name" value="NITRATE/NITRITE SENSOR PROTEIN NARX-RELATED"/>
    <property type="match status" value="1"/>
</dbReference>